<evidence type="ECO:0000256" key="4">
    <source>
        <dbReference type="ARBA" id="ARBA00023136"/>
    </source>
</evidence>
<keyword evidence="1" id="KW-1003">Cell membrane</keyword>
<proteinExistence type="predicted"/>
<sequence length="203" mass="21774">MHLENVLLMIAIGVASNLDNAGVGVAYGIKKIKVPFVANSIIAFIGFLFALLGGLFGNWVSIWLSPFVCNIIGMIVLVTIGVWVLSQPYIEKRVKHRPSNRNLLLQILQNPEDADLDGSKSVGLLESLLLGVALSINNLAGGFDTGITHLNIWITSLISGVFSYVCVGVCAYLGSRVSGERLGRQASFIAGIILILVGLHQVF</sequence>
<dbReference type="NCBIfam" id="TIGR02840">
    <property type="entry name" value="spore_YtaF"/>
    <property type="match status" value="1"/>
</dbReference>
<feature type="transmembrane region" description="Helical" evidence="5">
    <location>
        <begin position="36"/>
        <end position="56"/>
    </location>
</feature>
<evidence type="ECO:0000313" key="6">
    <source>
        <dbReference type="EMBL" id="MED1203625.1"/>
    </source>
</evidence>
<dbReference type="Proteomes" id="UP001341444">
    <property type="component" value="Unassembled WGS sequence"/>
</dbReference>
<comment type="caution">
    <text evidence="6">The sequence shown here is derived from an EMBL/GenBank/DDBJ whole genome shotgun (WGS) entry which is preliminary data.</text>
</comment>
<dbReference type="InterPro" id="IPR003810">
    <property type="entry name" value="Mntp/YtaF"/>
</dbReference>
<feature type="transmembrane region" description="Helical" evidence="5">
    <location>
        <begin position="152"/>
        <end position="174"/>
    </location>
</feature>
<evidence type="ECO:0000256" key="3">
    <source>
        <dbReference type="ARBA" id="ARBA00022989"/>
    </source>
</evidence>
<reference evidence="6 7" key="1">
    <citation type="submission" date="2023-03" db="EMBL/GenBank/DDBJ databases">
        <title>Bacillus Genome Sequencing.</title>
        <authorList>
            <person name="Dunlap C."/>
        </authorList>
    </citation>
    <scope>NUCLEOTIDE SEQUENCE [LARGE SCALE GENOMIC DNA]</scope>
    <source>
        <strain evidence="6 7">B-23453</strain>
    </source>
</reference>
<dbReference type="SUPFAM" id="SSF103473">
    <property type="entry name" value="MFS general substrate transporter"/>
    <property type="match status" value="1"/>
</dbReference>
<evidence type="ECO:0000313" key="7">
    <source>
        <dbReference type="Proteomes" id="UP001341444"/>
    </source>
</evidence>
<dbReference type="InterPro" id="IPR036259">
    <property type="entry name" value="MFS_trans_sf"/>
</dbReference>
<dbReference type="PANTHER" id="PTHR35529:SF2">
    <property type="entry name" value="SPORULATION PROTEIN YTAF-RELATED"/>
    <property type="match status" value="1"/>
</dbReference>
<organism evidence="6 7">
    <name type="scientific">Heyndrickxia acidicola</name>
    <dbReference type="NCBI Taxonomy" id="209389"/>
    <lineage>
        <taxon>Bacteria</taxon>
        <taxon>Bacillati</taxon>
        <taxon>Bacillota</taxon>
        <taxon>Bacilli</taxon>
        <taxon>Bacillales</taxon>
        <taxon>Bacillaceae</taxon>
        <taxon>Heyndrickxia</taxon>
    </lineage>
</organism>
<dbReference type="Pfam" id="PF02659">
    <property type="entry name" value="Mntp"/>
    <property type="match status" value="1"/>
</dbReference>
<feature type="transmembrane region" description="Helical" evidence="5">
    <location>
        <begin position="62"/>
        <end position="85"/>
    </location>
</feature>
<dbReference type="PANTHER" id="PTHR35529">
    <property type="entry name" value="MANGANESE EFFLUX PUMP MNTP-RELATED"/>
    <property type="match status" value="1"/>
</dbReference>
<evidence type="ECO:0000256" key="2">
    <source>
        <dbReference type="ARBA" id="ARBA00022692"/>
    </source>
</evidence>
<keyword evidence="7" id="KW-1185">Reference proteome</keyword>
<dbReference type="RefSeq" id="WP_066271331.1">
    <property type="nucleotide sequence ID" value="NZ_JARMAB010000013.1"/>
</dbReference>
<dbReference type="InterPro" id="IPR014205">
    <property type="entry name" value="Spore_YtaF"/>
</dbReference>
<name>A0ABU6MKP8_9BACI</name>
<keyword evidence="3 5" id="KW-1133">Transmembrane helix</keyword>
<evidence type="ECO:0000256" key="1">
    <source>
        <dbReference type="ARBA" id="ARBA00022475"/>
    </source>
</evidence>
<evidence type="ECO:0000256" key="5">
    <source>
        <dbReference type="SAM" id="Phobius"/>
    </source>
</evidence>
<gene>
    <name evidence="6" type="primary">ytaF</name>
    <name evidence="6" type="ORF">P4T90_11135</name>
</gene>
<accession>A0ABU6MKP8</accession>
<feature type="transmembrane region" description="Helical" evidence="5">
    <location>
        <begin position="186"/>
        <end position="202"/>
    </location>
</feature>
<keyword evidence="4 5" id="KW-0472">Membrane</keyword>
<keyword evidence="2 5" id="KW-0812">Transmembrane</keyword>
<feature type="transmembrane region" description="Helical" evidence="5">
    <location>
        <begin position="6"/>
        <end position="29"/>
    </location>
</feature>
<protein>
    <submittedName>
        <fullName evidence="6">Sporulation membrane protein YtaF</fullName>
    </submittedName>
</protein>
<dbReference type="EMBL" id="JARMAB010000013">
    <property type="protein sequence ID" value="MED1203625.1"/>
    <property type="molecule type" value="Genomic_DNA"/>
</dbReference>